<reference evidence="2 3" key="1">
    <citation type="submission" date="2024-02" db="EMBL/GenBank/DDBJ databases">
        <title>Full genome sequence of Nocardioides kribbensis.</title>
        <authorList>
            <person name="Poletto B.L."/>
            <person name="Silva G."/>
            <person name="Galante D."/>
            <person name="Campos K.R."/>
            <person name="Santos M.B.N."/>
            <person name="Sacchi C.T."/>
        </authorList>
    </citation>
    <scope>NUCLEOTIDE SEQUENCE [LARGE SCALE GENOMIC DNA]</scope>
    <source>
        <strain evidence="2 3">O4R</strain>
    </source>
</reference>
<keyword evidence="2" id="KW-0378">Hydrolase</keyword>
<dbReference type="Pfam" id="PF01551">
    <property type="entry name" value="Peptidase_M23"/>
    <property type="match status" value="1"/>
</dbReference>
<dbReference type="RefSeq" id="WP_251531372.1">
    <property type="nucleotide sequence ID" value="NZ_JBEGDP010000018.1"/>
</dbReference>
<accession>A0ABV1P199</accession>
<sequence>MGTWPLLPPPEVTARFDAPASPWAPGHRGVDLLGRPGQAVRAALPGTVSFSGTIAGRGVVVVDHGATRTTYEPVAGTAAVGSTVSGGEEIGALQVGGSHCAPRSCLHWGWIADPDTYLDPLRLVGAGPVRLLPLGSGGAAGAVGPRPSGPAATSPVPWAPPLPRAAWVAWVPWAPWLGLVDRGAEEPRG</sequence>
<dbReference type="CDD" id="cd12797">
    <property type="entry name" value="M23_peptidase"/>
    <property type="match status" value="1"/>
</dbReference>
<dbReference type="GO" id="GO:0016787">
    <property type="term" value="F:hydrolase activity"/>
    <property type="evidence" value="ECO:0007669"/>
    <property type="project" value="UniProtKB-KW"/>
</dbReference>
<keyword evidence="3" id="KW-1185">Reference proteome</keyword>
<proteinExistence type="predicted"/>
<dbReference type="InterPro" id="IPR011055">
    <property type="entry name" value="Dup_hybrid_motif"/>
</dbReference>
<dbReference type="Proteomes" id="UP001482520">
    <property type="component" value="Unassembled WGS sequence"/>
</dbReference>
<evidence type="ECO:0000313" key="2">
    <source>
        <dbReference type="EMBL" id="MEQ7848545.1"/>
    </source>
</evidence>
<name>A0ABV1P199_9ACTN</name>
<evidence type="ECO:0000313" key="3">
    <source>
        <dbReference type="Proteomes" id="UP001482520"/>
    </source>
</evidence>
<gene>
    <name evidence="2" type="ORF">V6R90_14770</name>
</gene>
<protein>
    <submittedName>
        <fullName evidence="2">M23 family metallopeptidase</fullName>
        <ecNumber evidence="2">3.4.-.-</ecNumber>
    </submittedName>
</protein>
<evidence type="ECO:0000259" key="1">
    <source>
        <dbReference type="Pfam" id="PF01551"/>
    </source>
</evidence>
<dbReference type="InterPro" id="IPR016047">
    <property type="entry name" value="M23ase_b-sheet_dom"/>
</dbReference>
<dbReference type="EC" id="3.4.-.-" evidence="2"/>
<feature type="domain" description="M23ase beta-sheet core" evidence="1">
    <location>
        <begin position="26"/>
        <end position="110"/>
    </location>
</feature>
<dbReference type="SUPFAM" id="SSF51261">
    <property type="entry name" value="Duplicated hybrid motif"/>
    <property type="match status" value="1"/>
</dbReference>
<comment type="caution">
    <text evidence="2">The sequence shown here is derived from an EMBL/GenBank/DDBJ whole genome shotgun (WGS) entry which is preliminary data.</text>
</comment>
<dbReference type="Gene3D" id="2.70.70.10">
    <property type="entry name" value="Glucose Permease (Domain IIA)"/>
    <property type="match status" value="1"/>
</dbReference>
<organism evidence="2 3">
    <name type="scientific">Nocardioides kribbensis</name>
    <dbReference type="NCBI Taxonomy" id="305517"/>
    <lineage>
        <taxon>Bacteria</taxon>
        <taxon>Bacillati</taxon>
        <taxon>Actinomycetota</taxon>
        <taxon>Actinomycetes</taxon>
        <taxon>Propionibacteriales</taxon>
        <taxon>Nocardioidaceae</taxon>
        <taxon>Nocardioides</taxon>
    </lineage>
</organism>
<dbReference type="EMBL" id="JBEGDP010000018">
    <property type="protein sequence ID" value="MEQ7848545.1"/>
    <property type="molecule type" value="Genomic_DNA"/>
</dbReference>